<dbReference type="EMBL" id="CAVMJV010000016">
    <property type="protein sequence ID" value="CAK5057058.1"/>
    <property type="molecule type" value="Genomic_DNA"/>
</dbReference>
<reference evidence="1" key="1">
    <citation type="submission" date="2023-11" db="EMBL/GenBank/DDBJ databases">
        <authorList>
            <person name="Poullet M."/>
        </authorList>
    </citation>
    <scope>NUCLEOTIDE SEQUENCE</scope>
    <source>
        <strain evidence="1">E1834</strain>
    </source>
</reference>
<evidence type="ECO:0000313" key="2">
    <source>
        <dbReference type="Proteomes" id="UP001497535"/>
    </source>
</evidence>
<organism evidence="1 2">
    <name type="scientific">Meloidogyne enterolobii</name>
    <name type="common">Root-knot nematode worm</name>
    <name type="synonym">Meloidogyne mayaguensis</name>
    <dbReference type="NCBI Taxonomy" id="390850"/>
    <lineage>
        <taxon>Eukaryota</taxon>
        <taxon>Metazoa</taxon>
        <taxon>Ecdysozoa</taxon>
        <taxon>Nematoda</taxon>
        <taxon>Chromadorea</taxon>
        <taxon>Rhabditida</taxon>
        <taxon>Tylenchina</taxon>
        <taxon>Tylenchomorpha</taxon>
        <taxon>Tylenchoidea</taxon>
        <taxon>Meloidogynidae</taxon>
        <taxon>Meloidogyninae</taxon>
        <taxon>Meloidogyne</taxon>
    </lineage>
</organism>
<comment type="caution">
    <text evidence="1">The sequence shown here is derived from an EMBL/GenBank/DDBJ whole genome shotgun (WGS) entry which is preliminary data.</text>
</comment>
<protein>
    <submittedName>
        <fullName evidence="1">Uncharacterized protein</fullName>
    </submittedName>
</protein>
<dbReference type="Proteomes" id="UP001497535">
    <property type="component" value="Unassembled WGS sequence"/>
</dbReference>
<evidence type="ECO:0000313" key="1">
    <source>
        <dbReference type="EMBL" id="CAK5057058.1"/>
    </source>
</evidence>
<sequence>MELLEFVPEQEDRIAGKWMNQLSNDLSNKLKISQEPKSPVTILKKDQDNNFELW</sequence>
<name>A0ACB0YQN7_MELEN</name>
<proteinExistence type="predicted"/>
<accession>A0ACB0YQN7</accession>
<keyword evidence="2" id="KW-1185">Reference proteome</keyword>
<gene>
    <name evidence="1" type="ORF">MENTE1834_LOCUS15085</name>
</gene>